<evidence type="ECO:0000259" key="1">
    <source>
        <dbReference type="Pfam" id="PF22294"/>
    </source>
</evidence>
<dbReference type="Proteomes" id="UP000619479">
    <property type="component" value="Unassembled WGS sequence"/>
</dbReference>
<dbReference type="RefSeq" id="WP_203752486.1">
    <property type="nucleotide sequence ID" value="NZ_BAAAUC010000020.1"/>
</dbReference>
<name>A0A919M4T7_9ACTN</name>
<feature type="domain" description="DUF6966" evidence="1">
    <location>
        <begin position="5"/>
        <end position="38"/>
    </location>
</feature>
<reference evidence="2" key="1">
    <citation type="submission" date="2021-01" db="EMBL/GenBank/DDBJ databases">
        <title>Whole genome shotgun sequence of Actinoplanes cyaneus NBRC 14990.</title>
        <authorList>
            <person name="Komaki H."/>
            <person name="Tamura T."/>
        </authorList>
    </citation>
    <scope>NUCLEOTIDE SEQUENCE</scope>
    <source>
        <strain evidence="2">NBRC 14990</strain>
    </source>
</reference>
<comment type="caution">
    <text evidence="2">The sequence shown here is derived from an EMBL/GenBank/DDBJ whole genome shotgun (WGS) entry which is preliminary data.</text>
</comment>
<keyword evidence="3" id="KW-1185">Reference proteome</keyword>
<proteinExistence type="predicted"/>
<evidence type="ECO:0000313" key="2">
    <source>
        <dbReference type="EMBL" id="GID69710.1"/>
    </source>
</evidence>
<sequence>MCDHTRIARGDIHGLKHLKQAFGGMGSINDSYPSDDGDAGKALGAIYRMAAQLFADLREG</sequence>
<dbReference type="Pfam" id="PF22294">
    <property type="entry name" value="DUF6966"/>
    <property type="match status" value="1"/>
</dbReference>
<dbReference type="AlphaFoldDB" id="A0A919M4T7"/>
<dbReference type="EMBL" id="BOMH01000066">
    <property type="protein sequence ID" value="GID69710.1"/>
    <property type="molecule type" value="Genomic_DNA"/>
</dbReference>
<accession>A0A919M4T7</accession>
<dbReference type="InterPro" id="IPR054239">
    <property type="entry name" value="DUF6966"/>
</dbReference>
<protein>
    <recommendedName>
        <fullName evidence="1">DUF6966 domain-containing protein</fullName>
    </recommendedName>
</protein>
<gene>
    <name evidence="2" type="ORF">Acy02nite_75910</name>
</gene>
<organism evidence="2 3">
    <name type="scientific">Actinoplanes cyaneus</name>
    <dbReference type="NCBI Taxonomy" id="52696"/>
    <lineage>
        <taxon>Bacteria</taxon>
        <taxon>Bacillati</taxon>
        <taxon>Actinomycetota</taxon>
        <taxon>Actinomycetes</taxon>
        <taxon>Micromonosporales</taxon>
        <taxon>Micromonosporaceae</taxon>
        <taxon>Actinoplanes</taxon>
    </lineage>
</organism>
<evidence type="ECO:0000313" key="3">
    <source>
        <dbReference type="Proteomes" id="UP000619479"/>
    </source>
</evidence>